<keyword evidence="1" id="KW-0812">Transmembrane</keyword>
<evidence type="ECO:0000313" key="3">
    <source>
        <dbReference type="Proteomes" id="UP000518878"/>
    </source>
</evidence>
<keyword evidence="1" id="KW-0472">Membrane</keyword>
<dbReference type="Proteomes" id="UP000518878">
    <property type="component" value="Unassembled WGS sequence"/>
</dbReference>
<proteinExistence type="predicted"/>
<keyword evidence="1" id="KW-1133">Transmembrane helix</keyword>
<reference evidence="2 3" key="1">
    <citation type="journal article" date="2006" name="Int. J. Syst. Evol. Microbiol.">
        <title>Dyella yeojuensis sp. nov., isolated from greenhouse soil in Korea.</title>
        <authorList>
            <person name="Kim B.Y."/>
            <person name="Weon H.Y."/>
            <person name="Lee K.H."/>
            <person name="Seok S.J."/>
            <person name="Kwon S.W."/>
            <person name="Go S.J."/>
            <person name="Stackebrandt E."/>
        </authorList>
    </citation>
    <scope>NUCLEOTIDE SEQUENCE [LARGE SCALE GENOMIC DNA]</scope>
    <source>
        <strain evidence="2 3">DSM 17673</strain>
    </source>
</reference>
<evidence type="ECO:0000256" key="1">
    <source>
        <dbReference type="SAM" id="Phobius"/>
    </source>
</evidence>
<protein>
    <submittedName>
        <fullName evidence="2">Uncharacterized protein</fullName>
    </submittedName>
</protein>
<evidence type="ECO:0000313" key="2">
    <source>
        <dbReference type="EMBL" id="NID16610.1"/>
    </source>
</evidence>
<sequence>MDFLGCVAAIAAMALAYLSSPNQRFLRTPLRGAAKVAAWVLALAALVAWVARETSLPGIFAALTALMFGAVILPYLTWFFRPATGRKPR</sequence>
<feature type="transmembrane region" description="Helical" evidence="1">
    <location>
        <begin position="32"/>
        <end position="51"/>
    </location>
</feature>
<dbReference type="RefSeq" id="WP_166700242.1">
    <property type="nucleotide sequence ID" value="NZ_JAAQTL010000001.1"/>
</dbReference>
<comment type="caution">
    <text evidence="2">The sequence shown here is derived from an EMBL/GenBank/DDBJ whole genome shotgun (WGS) entry which is preliminary data.</text>
</comment>
<dbReference type="EMBL" id="JAAQTL010000001">
    <property type="protein sequence ID" value="NID16610.1"/>
    <property type="molecule type" value="Genomic_DNA"/>
</dbReference>
<feature type="transmembrane region" description="Helical" evidence="1">
    <location>
        <begin position="58"/>
        <end position="80"/>
    </location>
</feature>
<name>A0A7X5TQZ2_9GAMM</name>
<dbReference type="AlphaFoldDB" id="A0A7X5TQZ2"/>
<accession>A0A7X5TQZ2</accession>
<keyword evidence="3" id="KW-1185">Reference proteome</keyword>
<gene>
    <name evidence="2" type="ORF">HBF32_14150</name>
</gene>
<organism evidence="2 3">
    <name type="scientific">Luteibacter yeojuensis</name>
    <dbReference type="NCBI Taxonomy" id="345309"/>
    <lineage>
        <taxon>Bacteria</taxon>
        <taxon>Pseudomonadati</taxon>
        <taxon>Pseudomonadota</taxon>
        <taxon>Gammaproteobacteria</taxon>
        <taxon>Lysobacterales</taxon>
        <taxon>Rhodanobacteraceae</taxon>
        <taxon>Luteibacter</taxon>
    </lineage>
</organism>